<dbReference type="HOGENOM" id="CLU_079653_2_1_1"/>
<dbReference type="PANTHER" id="PTHR12901:SF10">
    <property type="entry name" value="COENZYME Q-BINDING PROTEIN COQ10, MITOCHONDRIAL"/>
    <property type="match status" value="1"/>
</dbReference>
<dbReference type="AlphaFoldDB" id="V4AX09"/>
<feature type="domain" description="Coenzyme Q-binding protein COQ10 START" evidence="4">
    <location>
        <begin position="2"/>
        <end position="125"/>
    </location>
</feature>
<evidence type="ECO:0000256" key="2">
    <source>
        <dbReference type="ARBA" id="ARBA00011814"/>
    </source>
</evidence>
<dbReference type="OMA" id="IDGPFKY"/>
<dbReference type="STRING" id="225164.V4AX09"/>
<dbReference type="PANTHER" id="PTHR12901">
    <property type="entry name" value="SPERM PROTEIN HOMOLOG"/>
    <property type="match status" value="1"/>
</dbReference>
<proteinExistence type="inferred from homology"/>
<dbReference type="RefSeq" id="XP_009051242.1">
    <property type="nucleotide sequence ID" value="XM_009052994.1"/>
</dbReference>
<dbReference type="OrthoDB" id="292693at2759"/>
<dbReference type="Pfam" id="PF03364">
    <property type="entry name" value="Polyketide_cyc"/>
    <property type="match status" value="1"/>
</dbReference>
<dbReference type="EMBL" id="KB201280">
    <property type="protein sequence ID" value="ESO98076.1"/>
    <property type="molecule type" value="Genomic_DNA"/>
</dbReference>
<dbReference type="GO" id="GO:0048039">
    <property type="term" value="F:ubiquinone binding"/>
    <property type="evidence" value="ECO:0007669"/>
    <property type="project" value="InterPro"/>
</dbReference>
<dbReference type="GO" id="GO:0045333">
    <property type="term" value="P:cellular respiration"/>
    <property type="evidence" value="ECO:0007669"/>
    <property type="project" value="InterPro"/>
</dbReference>
<dbReference type="SUPFAM" id="SSF55961">
    <property type="entry name" value="Bet v1-like"/>
    <property type="match status" value="1"/>
</dbReference>
<evidence type="ECO:0000256" key="1">
    <source>
        <dbReference type="ARBA" id="ARBA00006885"/>
    </source>
</evidence>
<comment type="subunit">
    <text evidence="2">Interacts with coenzyme Q.</text>
</comment>
<name>V4AX09_LOTGI</name>
<dbReference type="InterPro" id="IPR005031">
    <property type="entry name" value="COQ10_START"/>
</dbReference>
<dbReference type="CDD" id="cd07813">
    <property type="entry name" value="COQ10p_like"/>
    <property type="match status" value="1"/>
</dbReference>
<accession>V4AX09</accession>
<evidence type="ECO:0000313" key="6">
    <source>
        <dbReference type="Proteomes" id="UP000030746"/>
    </source>
</evidence>
<sequence length="150" mass="17292">MDQMYEIVADVEKYPEFVPWCTRSTVTHRRPGHCKAKLEIGFPPLVERYTSAITLAKPNLVRSECTEGKIFNHLFTEWKFSPGMHDNPKTCTLDFSVSFEFRSVLHSRLAHLFFDEVVKTMVNSFLKRAQGLHGPESIARQKVKVLAYNS</sequence>
<gene>
    <name evidence="5" type="ORF">LOTGIDRAFT_201780</name>
</gene>
<protein>
    <recommendedName>
        <fullName evidence="4">Coenzyme Q-binding protein COQ10 START domain-containing protein</fullName>
    </recommendedName>
</protein>
<comment type="similarity">
    <text evidence="1">Belongs to the COQ10 family.</text>
</comment>
<dbReference type="InterPro" id="IPR023393">
    <property type="entry name" value="START-like_dom_sf"/>
</dbReference>
<dbReference type="CTD" id="20245483"/>
<organism evidence="5 6">
    <name type="scientific">Lottia gigantea</name>
    <name type="common">Giant owl limpet</name>
    <dbReference type="NCBI Taxonomy" id="225164"/>
    <lineage>
        <taxon>Eukaryota</taxon>
        <taxon>Metazoa</taxon>
        <taxon>Spiralia</taxon>
        <taxon>Lophotrochozoa</taxon>
        <taxon>Mollusca</taxon>
        <taxon>Gastropoda</taxon>
        <taxon>Patellogastropoda</taxon>
        <taxon>Lottioidea</taxon>
        <taxon>Lottiidae</taxon>
        <taxon>Lottia</taxon>
    </lineage>
</organism>
<evidence type="ECO:0000256" key="3">
    <source>
        <dbReference type="ARBA" id="ARBA00024947"/>
    </source>
</evidence>
<dbReference type="Proteomes" id="UP000030746">
    <property type="component" value="Unassembled WGS sequence"/>
</dbReference>
<dbReference type="KEGG" id="lgi:LOTGIDRAFT_201780"/>
<evidence type="ECO:0000313" key="5">
    <source>
        <dbReference type="EMBL" id="ESO98076.1"/>
    </source>
</evidence>
<dbReference type="InterPro" id="IPR044996">
    <property type="entry name" value="COQ10-like"/>
</dbReference>
<comment type="function">
    <text evidence="3">Required for the function of coenzyme Q in the respiratory chain. May serve as a chaperone or may be involved in the transport of Q6 from its site of synthesis to the catalytic sites of the respiratory complexes.</text>
</comment>
<dbReference type="Gene3D" id="3.30.530.20">
    <property type="match status" value="1"/>
</dbReference>
<evidence type="ECO:0000259" key="4">
    <source>
        <dbReference type="Pfam" id="PF03364"/>
    </source>
</evidence>
<dbReference type="GeneID" id="20245483"/>
<dbReference type="GO" id="GO:0005739">
    <property type="term" value="C:mitochondrion"/>
    <property type="evidence" value="ECO:0007669"/>
    <property type="project" value="TreeGrafter"/>
</dbReference>
<reference evidence="5 6" key="1">
    <citation type="journal article" date="2013" name="Nature">
        <title>Insights into bilaterian evolution from three spiralian genomes.</title>
        <authorList>
            <person name="Simakov O."/>
            <person name="Marletaz F."/>
            <person name="Cho S.J."/>
            <person name="Edsinger-Gonzales E."/>
            <person name="Havlak P."/>
            <person name="Hellsten U."/>
            <person name="Kuo D.H."/>
            <person name="Larsson T."/>
            <person name="Lv J."/>
            <person name="Arendt D."/>
            <person name="Savage R."/>
            <person name="Osoegawa K."/>
            <person name="de Jong P."/>
            <person name="Grimwood J."/>
            <person name="Chapman J.A."/>
            <person name="Shapiro H."/>
            <person name="Aerts A."/>
            <person name="Otillar R.P."/>
            <person name="Terry A.Y."/>
            <person name="Boore J.L."/>
            <person name="Grigoriev I.V."/>
            <person name="Lindberg D.R."/>
            <person name="Seaver E.C."/>
            <person name="Weisblat D.A."/>
            <person name="Putnam N.H."/>
            <person name="Rokhsar D.S."/>
        </authorList>
    </citation>
    <scope>NUCLEOTIDE SEQUENCE [LARGE SCALE GENOMIC DNA]</scope>
</reference>
<keyword evidence="6" id="KW-1185">Reference proteome</keyword>